<reference evidence="3" key="1">
    <citation type="submission" date="2017-09" db="EMBL/GenBank/DDBJ databases">
        <authorList>
            <person name="Varghese N."/>
            <person name="Submissions S."/>
        </authorList>
    </citation>
    <scope>NUCLEOTIDE SEQUENCE [LARGE SCALE GENOMIC DNA]</scope>
    <source>
        <strain evidence="3">CGMCC 1.12803</strain>
    </source>
</reference>
<accession>A0A286AA07</accession>
<name>A0A286AA07_9SPHI</name>
<dbReference type="EMBL" id="OCMT01000003">
    <property type="protein sequence ID" value="SOD18746.1"/>
    <property type="molecule type" value="Genomic_DNA"/>
</dbReference>
<keyword evidence="3" id="KW-1185">Reference proteome</keyword>
<dbReference type="InterPro" id="IPR018739">
    <property type="entry name" value="DUF2281"/>
</dbReference>
<gene>
    <name evidence="2" type="ORF">SAMN06297358_3165</name>
</gene>
<evidence type="ECO:0000313" key="2">
    <source>
        <dbReference type="EMBL" id="SOD18746.1"/>
    </source>
</evidence>
<dbReference type="AlphaFoldDB" id="A0A286AA07"/>
<dbReference type="OrthoDB" id="9801704at2"/>
<proteinExistence type="predicted"/>
<dbReference type="Pfam" id="PF10047">
    <property type="entry name" value="DUF2281"/>
    <property type="match status" value="1"/>
</dbReference>
<sequence>MIGAYDKKNIIKKLQDLPTELLGEVEDFIDFLQAKHAKVPEQTNQLEEPKSLYGAAKGTILYISDDFNEPLDEMKDYM</sequence>
<organism evidence="2 3">
    <name type="scientific">Pedobacter xixiisoli</name>
    <dbReference type="NCBI Taxonomy" id="1476464"/>
    <lineage>
        <taxon>Bacteria</taxon>
        <taxon>Pseudomonadati</taxon>
        <taxon>Bacteroidota</taxon>
        <taxon>Sphingobacteriia</taxon>
        <taxon>Sphingobacteriales</taxon>
        <taxon>Sphingobacteriaceae</taxon>
        <taxon>Pedobacter</taxon>
    </lineage>
</organism>
<dbReference type="RefSeq" id="WP_097132971.1">
    <property type="nucleotide sequence ID" value="NZ_OCMT01000003.1"/>
</dbReference>
<evidence type="ECO:0000313" key="3">
    <source>
        <dbReference type="Proteomes" id="UP000219281"/>
    </source>
</evidence>
<feature type="domain" description="DUF2281" evidence="1">
    <location>
        <begin position="10"/>
        <end position="77"/>
    </location>
</feature>
<protein>
    <recommendedName>
        <fullName evidence="1">DUF2281 domain-containing protein</fullName>
    </recommendedName>
</protein>
<dbReference type="Proteomes" id="UP000219281">
    <property type="component" value="Unassembled WGS sequence"/>
</dbReference>
<evidence type="ECO:0000259" key="1">
    <source>
        <dbReference type="Pfam" id="PF10047"/>
    </source>
</evidence>